<feature type="compositionally biased region" description="Acidic residues" evidence="1">
    <location>
        <begin position="270"/>
        <end position="285"/>
    </location>
</feature>
<comment type="caution">
    <text evidence="3">The sequence shown here is derived from an EMBL/GenBank/DDBJ whole genome shotgun (WGS) entry which is preliminary data.</text>
</comment>
<dbReference type="Pfam" id="PF00005">
    <property type="entry name" value="ABC_tran"/>
    <property type="match status" value="1"/>
</dbReference>
<dbReference type="InterPro" id="IPR027417">
    <property type="entry name" value="P-loop_NTPase"/>
</dbReference>
<evidence type="ECO:0000313" key="4">
    <source>
        <dbReference type="Proteomes" id="UP000249590"/>
    </source>
</evidence>
<organism evidence="3 4">
    <name type="scientific">Acuticoccus sediminis</name>
    <dbReference type="NCBI Taxonomy" id="2184697"/>
    <lineage>
        <taxon>Bacteria</taxon>
        <taxon>Pseudomonadati</taxon>
        <taxon>Pseudomonadota</taxon>
        <taxon>Alphaproteobacteria</taxon>
        <taxon>Hyphomicrobiales</taxon>
        <taxon>Amorphaceae</taxon>
        <taxon>Acuticoccus</taxon>
    </lineage>
</organism>
<sequence length="285" mass="32043">MAETNVVSFDEAARARDERISYISDEDLQAAQSFIDADECHVAIDRCTVIMKSKTSRYAVFKDLTATFPKQRRIAVLGHKGSGKTVMIDVMLKRRSVHTGRVVVNSRLSWAVSYSGFLDQKLTLRQNLLFVARVLHVDPTYLMGATCEICNFQQSQLHERVKSLPAIMKRRIGLMLFLIADFDCHIIDGPLRAAMFGKPNERLEAMLAAVTARDYIATVTDPRQIPGNCDLAYILYNGRLFQFEDVAKAIEMYLVLPVPENPNPFAGQDDKDDDSDDESVAVDVM</sequence>
<dbReference type="GO" id="GO:0005524">
    <property type="term" value="F:ATP binding"/>
    <property type="evidence" value="ECO:0007669"/>
    <property type="project" value="InterPro"/>
</dbReference>
<gene>
    <name evidence="3" type="ORF">DLJ53_30500</name>
</gene>
<dbReference type="OrthoDB" id="9778870at2"/>
<proteinExistence type="predicted"/>
<evidence type="ECO:0000313" key="3">
    <source>
        <dbReference type="EMBL" id="RAH97008.1"/>
    </source>
</evidence>
<dbReference type="Proteomes" id="UP000249590">
    <property type="component" value="Unassembled WGS sequence"/>
</dbReference>
<name>A0A8B2NLK5_9HYPH</name>
<dbReference type="RefSeq" id="WP_111352116.1">
    <property type="nucleotide sequence ID" value="NZ_JAIWKD010000010.1"/>
</dbReference>
<dbReference type="AlphaFoldDB" id="A0A8B2NLK5"/>
<dbReference type="EMBL" id="QHHQ01000010">
    <property type="protein sequence ID" value="RAH97008.1"/>
    <property type="molecule type" value="Genomic_DNA"/>
</dbReference>
<accession>A0A8B2NLK5</accession>
<feature type="region of interest" description="Disordered" evidence="1">
    <location>
        <begin position="263"/>
        <end position="285"/>
    </location>
</feature>
<feature type="domain" description="ABC transporter" evidence="2">
    <location>
        <begin position="62"/>
        <end position="191"/>
    </location>
</feature>
<keyword evidence="4" id="KW-1185">Reference proteome</keyword>
<dbReference type="SUPFAM" id="SSF52540">
    <property type="entry name" value="P-loop containing nucleoside triphosphate hydrolases"/>
    <property type="match status" value="1"/>
</dbReference>
<protein>
    <recommendedName>
        <fullName evidence="2">ABC transporter domain-containing protein</fullName>
    </recommendedName>
</protein>
<dbReference type="GO" id="GO:0016887">
    <property type="term" value="F:ATP hydrolysis activity"/>
    <property type="evidence" value="ECO:0007669"/>
    <property type="project" value="InterPro"/>
</dbReference>
<dbReference type="Gene3D" id="3.40.50.300">
    <property type="entry name" value="P-loop containing nucleotide triphosphate hydrolases"/>
    <property type="match status" value="1"/>
</dbReference>
<evidence type="ECO:0000256" key="1">
    <source>
        <dbReference type="SAM" id="MobiDB-lite"/>
    </source>
</evidence>
<reference evidence="3 4" key="1">
    <citation type="submission" date="2018-05" db="EMBL/GenBank/DDBJ databases">
        <title>Acuticoccus sediminis sp. nov., isolated from deep-sea sediment of Indian Ocean.</title>
        <authorList>
            <person name="Liu X."/>
            <person name="Lai Q."/>
            <person name="Du Y."/>
            <person name="Sun F."/>
            <person name="Zhang X."/>
            <person name="Wang S."/>
            <person name="Shao Z."/>
        </authorList>
    </citation>
    <scope>NUCLEOTIDE SEQUENCE [LARGE SCALE GENOMIC DNA]</scope>
    <source>
        <strain evidence="3 4">PTG4-2</strain>
    </source>
</reference>
<evidence type="ECO:0000259" key="2">
    <source>
        <dbReference type="Pfam" id="PF00005"/>
    </source>
</evidence>
<dbReference type="InterPro" id="IPR003439">
    <property type="entry name" value="ABC_transporter-like_ATP-bd"/>
</dbReference>